<dbReference type="InterPro" id="IPR023408">
    <property type="entry name" value="MscS_beta-dom_sf"/>
</dbReference>
<evidence type="ECO:0000256" key="1">
    <source>
        <dbReference type="ARBA" id="ARBA00004651"/>
    </source>
</evidence>
<evidence type="ECO:0000313" key="11">
    <source>
        <dbReference type="EMBL" id="SFV66942.1"/>
    </source>
</evidence>
<dbReference type="Pfam" id="PF21088">
    <property type="entry name" value="MS_channel_1st"/>
    <property type="match status" value="1"/>
</dbReference>
<evidence type="ECO:0000256" key="3">
    <source>
        <dbReference type="ARBA" id="ARBA00022475"/>
    </source>
</evidence>
<feature type="transmembrane region" description="Helical" evidence="7">
    <location>
        <begin position="120"/>
        <end position="141"/>
    </location>
</feature>
<feature type="domain" description="Mechanosensitive ion channel MscS" evidence="8">
    <location>
        <begin position="165"/>
        <end position="226"/>
    </location>
</feature>
<dbReference type="SUPFAM" id="SSF50182">
    <property type="entry name" value="Sm-like ribonucleoproteins"/>
    <property type="match status" value="1"/>
</dbReference>
<dbReference type="InterPro" id="IPR010920">
    <property type="entry name" value="LSM_dom_sf"/>
</dbReference>
<dbReference type="Pfam" id="PF21082">
    <property type="entry name" value="MS_channel_3rd"/>
    <property type="match status" value="1"/>
</dbReference>
<organism evidence="11">
    <name type="scientific">hydrothermal vent metagenome</name>
    <dbReference type="NCBI Taxonomy" id="652676"/>
    <lineage>
        <taxon>unclassified sequences</taxon>
        <taxon>metagenomes</taxon>
        <taxon>ecological metagenomes</taxon>
    </lineage>
</organism>
<sequence length="338" mass="39074">MIVLAFIESHLESFIILTILLFLIIFYGFFFKKISLKILKTKNTFDDAFLFALKKPLFFFLVFLFVKDISFEIFAYQLKTQVLHISLLGLLLWLVINLINKIEANIIKETNSHHLDNIRFITKIIRVVVIVIFIMTVIQVFGYSISAILTIGGVGGIVIGMAAKDLLANAFSGLMLQIDKPFNTGDWIRIREHNIEGVVEKIGWRMTRIRTFSKNPVYVPNNIFSALPIETPSRMLGRRIKETIGVRYDDMHKVRDIINQVKIMLKQREDIDQNKVTMVNLNHFGAYSVDFFVYVFTKTTNWSEFHQIKEDILLKIADIIKENGAEIAFPTTQINYTP</sequence>
<dbReference type="InterPro" id="IPR006685">
    <property type="entry name" value="MscS_channel_2nd"/>
</dbReference>
<gene>
    <name evidence="11" type="ORF">MNB_SUP05-5-861</name>
</gene>
<keyword evidence="3" id="KW-1003">Cell membrane</keyword>
<keyword evidence="5 7" id="KW-1133">Transmembrane helix</keyword>
<accession>A0A1W1CML8</accession>
<evidence type="ECO:0000256" key="5">
    <source>
        <dbReference type="ARBA" id="ARBA00022989"/>
    </source>
</evidence>
<protein>
    <submittedName>
        <fullName evidence="11">Small-conductance mechanosensitive channel</fullName>
    </submittedName>
</protein>
<dbReference type="PANTHER" id="PTHR43634">
    <property type="entry name" value="OW CONDUCTANCE MECHANOSENSITIVE CHANNEL"/>
    <property type="match status" value="1"/>
</dbReference>
<evidence type="ECO:0000256" key="6">
    <source>
        <dbReference type="ARBA" id="ARBA00023136"/>
    </source>
</evidence>
<evidence type="ECO:0000259" key="9">
    <source>
        <dbReference type="Pfam" id="PF21082"/>
    </source>
</evidence>
<feature type="transmembrane region" description="Helical" evidence="7">
    <location>
        <begin position="13"/>
        <end position="31"/>
    </location>
</feature>
<dbReference type="InterPro" id="IPR049142">
    <property type="entry name" value="MS_channel_1st"/>
</dbReference>
<evidence type="ECO:0000259" key="10">
    <source>
        <dbReference type="Pfam" id="PF21088"/>
    </source>
</evidence>
<proteinExistence type="inferred from homology"/>
<dbReference type="InterPro" id="IPR045042">
    <property type="entry name" value="YnaI-like"/>
</dbReference>
<dbReference type="InterPro" id="IPR011066">
    <property type="entry name" value="MscS_channel_C_sf"/>
</dbReference>
<feature type="domain" description="Mechanosensitive ion channel MscS C-terminal" evidence="9">
    <location>
        <begin position="243"/>
        <end position="327"/>
    </location>
</feature>
<dbReference type="InterPro" id="IPR011014">
    <property type="entry name" value="MscS_channel_TM-2"/>
</dbReference>
<dbReference type="SUPFAM" id="SSF82689">
    <property type="entry name" value="Mechanosensitive channel protein MscS (YggB), C-terminal domain"/>
    <property type="match status" value="1"/>
</dbReference>
<evidence type="ECO:0000259" key="8">
    <source>
        <dbReference type="Pfam" id="PF00924"/>
    </source>
</evidence>
<dbReference type="InterPro" id="IPR049278">
    <property type="entry name" value="MS_channel_C"/>
</dbReference>
<dbReference type="Gene3D" id="1.10.287.1260">
    <property type="match status" value="1"/>
</dbReference>
<dbReference type="EMBL" id="FPHJ01000055">
    <property type="protein sequence ID" value="SFV66942.1"/>
    <property type="molecule type" value="Genomic_DNA"/>
</dbReference>
<dbReference type="Gene3D" id="2.30.30.60">
    <property type="match status" value="1"/>
</dbReference>
<evidence type="ECO:0000256" key="7">
    <source>
        <dbReference type="SAM" id="Phobius"/>
    </source>
</evidence>
<dbReference type="PANTHER" id="PTHR43634:SF2">
    <property type="entry name" value="LOW CONDUCTANCE MECHANOSENSITIVE CHANNEL YNAI"/>
    <property type="match status" value="1"/>
</dbReference>
<feature type="transmembrane region" description="Helical" evidence="7">
    <location>
        <begin position="82"/>
        <end position="99"/>
    </location>
</feature>
<keyword evidence="4 7" id="KW-0812">Transmembrane</keyword>
<dbReference type="Pfam" id="PF00924">
    <property type="entry name" value="MS_channel_2nd"/>
    <property type="match status" value="1"/>
</dbReference>
<evidence type="ECO:0000256" key="2">
    <source>
        <dbReference type="ARBA" id="ARBA00008017"/>
    </source>
</evidence>
<dbReference type="Gene3D" id="3.30.70.100">
    <property type="match status" value="1"/>
</dbReference>
<comment type="subcellular location">
    <subcellularLocation>
        <location evidence="1">Cell membrane</location>
        <topology evidence="1">Multi-pass membrane protein</topology>
    </subcellularLocation>
</comment>
<feature type="domain" description="Mechanosensitive ion channel transmembrane helices 2/3" evidence="10">
    <location>
        <begin position="123"/>
        <end position="164"/>
    </location>
</feature>
<keyword evidence="6 7" id="KW-0472">Membrane</keyword>
<dbReference type="GO" id="GO:0055085">
    <property type="term" value="P:transmembrane transport"/>
    <property type="evidence" value="ECO:0007669"/>
    <property type="project" value="InterPro"/>
</dbReference>
<name>A0A1W1CML8_9ZZZZ</name>
<evidence type="ECO:0000256" key="4">
    <source>
        <dbReference type="ARBA" id="ARBA00022692"/>
    </source>
</evidence>
<dbReference type="AlphaFoldDB" id="A0A1W1CML8"/>
<reference evidence="11" key="1">
    <citation type="submission" date="2016-10" db="EMBL/GenBank/DDBJ databases">
        <authorList>
            <person name="de Groot N.N."/>
        </authorList>
    </citation>
    <scope>NUCLEOTIDE SEQUENCE</scope>
</reference>
<comment type="similarity">
    <text evidence="2">Belongs to the MscS (TC 1.A.23) family.</text>
</comment>
<dbReference type="SUPFAM" id="SSF82861">
    <property type="entry name" value="Mechanosensitive channel protein MscS (YggB), transmembrane region"/>
    <property type="match status" value="1"/>
</dbReference>
<dbReference type="GO" id="GO:0005886">
    <property type="term" value="C:plasma membrane"/>
    <property type="evidence" value="ECO:0007669"/>
    <property type="project" value="UniProtKB-SubCell"/>
</dbReference>